<dbReference type="EMBL" id="BAAAEI010000001">
    <property type="protein sequence ID" value="GAA0341165.1"/>
    <property type="molecule type" value="Genomic_DNA"/>
</dbReference>
<comment type="caution">
    <text evidence="3">The sequence shown here is derived from an EMBL/GenBank/DDBJ whole genome shotgun (WGS) entry which is preliminary data.</text>
</comment>
<dbReference type="PANTHER" id="PTHR37292">
    <property type="entry name" value="VNG6097C"/>
    <property type="match status" value="1"/>
</dbReference>
<accession>A0ABN0WLE6</accession>
<dbReference type="InterPro" id="IPR011089">
    <property type="entry name" value="GmrSD_C"/>
</dbReference>
<evidence type="ECO:0000313" key="3">
    <source>
        <dbReference type="EMBL" id="GAA0341165.1"/>
    </source>
</evidence>
<evidence type="ECO:0000313" key="4">
    <source>
        <dbReference type="Proteomes" id="UP001501757"/>
    </source>
</evidence>
<evidence type="ECO:0000259" key="2">
    <source>
        <dbReference type="Pfam" id="PF07510"/>
    </source>
</evidence>
<dbReference type="Proteomes" id="UP001501757">
    <property type="component" value="Unassembled WGS sequence"/>
</dbReference>
<keyword evidence="4" id="KW-1185">Reference proteome</keyword>
<name>A0ABN0WLE6_9ALTE</name>
<gene>
    <name evidence="3" type="ORF">GCM10009092_02120</name>
</gene>
<feature type="domain" description="GmrSD restriction endonucleases C-terminal" evidence="2">
    <location>
        <begin position="526"/>
        <end position="626"/>
    </location>
</feature>
<evidence type="ECO:0008006" key="5">
    <source>
        <dbReference type="Google" id="ProtNLM"/>
    </source>
</evidence>
<dbReference type="InterPro" id="IPR004919">
    <property type="entry name" value="GmrSD_N"/>
</dbReference>
<feature type="domain" description="GmrSD restriction endonucleases N-terminal" evidence="1">
    <location>
        <begin position="28"/>
        <end position="267"/>
    </location>
</feature>
<organism evidence="3 4">
    <name type="scientific">Bowmanella denitrificans</name>
    <dbReference type="NCBI Taxonomy" id="366582"/>
    <lineage>
        <taxon>Bacteria</taxon>
        <taxon>Pseudomonadati</taxon>
        <taxon>Pseudomonadota</taxon>
        <taxon>Gammaproteobacteria</taxon>
        <taxon>Alteromonadales</taxon>
        <taxon>Alteromonadaceae</taxon>
        <taxon>Bowmanella</taxon>
    </lineage>
</organism>
<evidence type="ECO:0000259" key="1">
    <source>
        <dbReference type="Pfam" id="PF03235"/>
    </source>
</evidence>
<reference evidence="3 4" key="1">
    <citation type="journal article" date="2019" name="Int. J. Syst. Evol. Microbiol.">
        <title>The Global Catalogue of Microorganisms (GCM) 10K type strain sequencing project: providing services to taxonomists for standard genome sequencing and annotation.</title>
        <authorList>
            <consortium name="The Broad Institute Genomics Platform"/>
            <consortium name="The Broad Institute Genome Sequencing Center for Infectious Disease"/>
            <person name="Wu L."/>
            <person name="Ma J."/>
        </authorList>
    </citation>
    <scope>NUCLEOTIDE SEQUENCE [LARGE SCALE GENOMIC DNA]</scope>
    <source>
        <strain evidence="3 4">JCM 13378</strain>
    </source>
</reference>
<sequence>MSGIKLIDNTNLITVLLPDWCGALGEDIYLPLIQRNFVWKPEQIAYLWDSILRGFPLGNLMVVPIEQETKVKCNSEYQSVSSGWLLLDGQQRSRAIAGGYKFSEDNGFRVWVGLNSEPANPKLKFDIRVTTRQHPFGFDPLFRPLSMSHRSAAYSYFEEQYKGEKSASLGLNVTTPFSAQGHEYLPLDVYFDSERTHEELIPFTLKEALEGVKAYQLVALSVSTDVLNAPVEVGTRQDSKPEDSNLPVELLFERIGSGGTRLSNEDYAYSLIKQRMPDAHKVVENVLKQSDLQEFFSPLSLISIALRLSCSFCGEGGKDIDDVHYSKSNIFKIIENNANSRFIQEQVVQAGRLTTLLESLIESLMHTNSNANGLPVYLLKALPISFWQLMICWIWQQPNKHLLESKEQLIGFALLWLFYSPNTKMARKITRHIIKDIRTNPVRSADWLGEQFCLYCLDLSVNNITPKAGLITPEIFRSSVITLANQEEPILKNRNFRIQNLKNQFNDERSQIAAGECLSHFWSNRKLLIWFQRKYLREINKQRAVKISEHITPYDYDHIVPQNYWARGNTSRGKQLQQTNFYSWKLQHNAHTDLGNSIGNYQLLSFADNRVKQDKDYQRFIADFAGDKARDLCIEPNVGALFGETPGKHNNYEWNSDSVKAYQSAIEHRIVDLYTQFYQFIADVGLTSTLIDT</sequence>
<proteinExistence type="predicted"/>
<dbReference type="PANTHER" id="PTHR37292:SF2">
    <property type="entry name" value="DUF262 DOMAIN-CONTAINING PROTEIN"/>
    <property type="match status" value="1"/>
</dbReference>
<protein>
    <recommendedName>
        <fullName evidence="5">DUF262 domain-containing protein</fullName>
    </recommendedName>
</protein>
<dbReference type="Pfam" id="PF03235">
    <property type="entry name" value="GmrSD_N"/>
    <property type="match status" value="1"/>
</dbReference>
<dbReference type="Pfam" id="PF07510">
    <property type="entry name" value="GmrSD_C"/>
    <property type="match status" value="1"/>
</dbReference>